<proteinExistence type="predicted"/>
<feature type="non-terminal residue" evidence="1">
    <location>
        <position position="110"/>
    </location>
</feature>
<evidence type="ECO:0000313" key="1">
    <source>
        <dbReference type="EMBL" id="MBA0750030.1"/>
    </source>
</evidence>
<protein>
    <recommendedName>
        <fullName evidence="3">RNase H type-1 domain-containing protein</fullName>
    </recommendedName>
</protein>
<reference evidence="1 2" key="1">
    <citation type="journal article" date="2019" name="Genome Biol. Evol.">
        <title>Insights into the evolution of the New World diploid cottons (Gossypium, subgenus Houzingenia) based on genome sequencing.</title>
        <authorList>
            <person name="Grover C.E."/>
            <person name="Arick M.A. 2nd"/>
            <person name="Thrash A."/>
            <person name="Conover J.L."/>
            <person name="Sanders W.S."/>
            <person name="Peterson D.G."/>
            <person name="Frelichowski J.E."/>
            <person name="Scheffler J.A."/>
            <person name="Scheffler B.E."/>
            <person name="Wendel J.F."/>
        </authorList>
    </citation>
    <scope>NUCLEOTIDE SEQUENCE [LARGE SCALE GENOMIC DNA]</scope>
    <source>
        <strain evidence="1">5</strain>
        <tissue evidence="1">Leaf</tissue>
    </source>
</reference>
<accession>A0A7J9CND6</accession>
<keyword evidence="2" id="KW-1185">Reference proteome</keyword>
<dbReference type="Proteomes" id="UP000593579">
    <property type="component" value="Unassembled WGS sequence"/>
</dbReference>
<organism evidence="1 2">
    <name type="scientific">Gossypium gossypioides</name>
    <name type="common">Mexican cotton</name>
    <name type="synonym">Selera gossypioides</name>
    <dbReference type="NCBI Taxonomy" id="34282"/>
    <lineage>
        <taxon>Eukaryota</taxon>
        <taxon>Viridiplantae</taxon>
        <taxon>Streptophyta</taxon>
        <taxon>Embryophyta</taxon>
        <taxon>Tracheophyta</taxon>
        <taxon>Spermatophyta</taxon>
        <taxon>Magnoliopsida</taxon>
        <taxon>eudicotyledons</taxon>
        <taxon>Gunneridae</taxon>
        <taxon>Pentapetalae</taxon>
        <taxon>rosids</taxon>
        <taxon>malvids</taxon>
        <taxon>Malvales</taxon>
        <taxon>Malvaceae</taxon>
        <taxon>Malvoideae</taxon>
        <taxon>Gossypium</taxon>
    </lineage>
</organism>
<gene>
    <name evidence="1" type="ORF">Gogos_003894</name>
</gene>
<sequence length="110" mass="12230">MMMVYFRRLIGGDGLRIAGRVENSGGIGIVFGILLLRVWLKFNVVGVVVEEQAVVMAIKVATEIFIDLMRKGGLRRLVEIKFVVTNSRKNGMANSLANAGLSRNHFFKAY</sequence>
<comment type="caution">
    <text evidence="1">The sequence shown here is derived from an EMBL/GenBank/DDBJ whole genome shotgun (WGS) entry which is preliminary data.</text>
</comment>
<dbReference type="EMBL" id="JABEZY010000011">
    <property type="protein sequence ID" value="MBA0750030.1"/>
    <property type="molecule type" value="Genomic_DNA"/>
</dbReference>
<name>A0A7J9CND6_GOSGO</name>
<evidence type="ECO:0008006" key="3">
    <source>
        <dbReference type="Google" id="ProtNLM"/>
    </source>
</evidence>
<dbReference type="AlphaFoldDB" id="A0A7J9CND6"/>
<evidence type="ECO:0000313" key="2">
    <source>
        <dbReference type="Proteomes" id="UP000593579"/>
    </source>
</evidence>